<evidence type="ECO:0000313" key="2">
    <source>
        <dbReference type="Proteomes" id="UP000008556"/>
    </source>
</evidence>
<protein>
    <submittedName>
        <fullName evidence="1">Uncharacterized protein</fullName>
    </submittedName>
</protein>
<proteinExistence type="predicted"/>
<dbReference type="KEGG" id="spq:SPAB_05565"/>
<reference evidence="1 2" key="1">
    <citation type="submission" date="2007-11" db="EMBL/GenBank/DDBJ databases">
        <authorList>
            <consortium name="The Salmonella enterica serovar Paratyphi B Genome Sequencing Project"/>
            <person name="McClelland M."/>
            <person name="Sanderson E.K."/>
            <person name="Porwollik S."/>
            <person name="Spieth J."/>
            <person name="Clifton W.S."/>
            <person name="Fulton R."/>
            <person name="Cordes M."/>
            <person name="Wollam A."/>
            <person name="Shah N."/>
            <person name="Pepin K."/>
            <person name="Bhonagiri V."/>
            <person name="Nash W."/>
            <person name="Johnson M."/>
            <person name="Thiruvilangam P."/>
            <person name="Wilson R."/>
        </authorList>
    </citation>
    <scope>NUCLEOTIDE SEQUENCE [LARGE SCALE GENOMIC DNA]</scope>
    <source>
        <strain evidence="2">ATCC BAA-1250 / SPB7</strain>
    </source>
</reference>
<organism evidence="1 2">
    <name type="scientific">Salmonella paratyphi B (strain ATCC BAA-1250 / SPB7)</name>
    <dbReference type="NCBI Taxonomy" id="1016998"/>
    <lineage>
        <taxon>Bacteria</taxon>
        <taxon>Pseudomonadati</taxon>
        <taxon>Pseudomonadota</taxon>
        <taxon>Gammaproteobacteria</taxon>
        <taxon>Enterobacterales</taxon>
        <taxon>Enterobacteriaceae</taxon>
        <taxon>Salmonella</taxon>
    </lineage>
</organism>
<name>A0A6C6ZAN3_SALPB</name>
<accession>A0A6C6ZAN3</accession>
<gene>
    <name evidence="1" type="ordered locus">SPAB_05565</name>
</gene>
<dbReference type="Proteomes" id="UP000008556">
    <property type="component" value="Chromosome"/>
</dbReference>
<evidence type="ECO:0000313" key="1">
    <source>
        <dbReference type="EMBL" id="ABX70834.1"/>
    </source>
</evidence>
<dbReference type="AlphaFoldDB" id="A0A6C6ZAN3"/>
<dbReference type="EMBL" id="CP000886">
    <property type="protein sequence ID" value="ABX70834.1"/>
    <property type="molecule type" value="Genomic_DNA"/>
</dbReference>
<sequence length="34" mass="3833">MDSDLMSVCGAELNKKASRRGRLAKYHSTKCYRG</sequence>